<proteinExistence type="predicted"/>
<gene>
    <name evidence="1" type="ORF">AMP9_2915</name>
    <name evidence="2" type="ORF">ANT2_3005</name>
    <name evidence="3" type="ORF">ANT3_3007</name>
</gene>
<protein>
    <submittedName>
        <fullName evidence="3">Epoxide hydrolase</fullName>
        <ecNumber evidence="3">3.3.2.9</ecNumber>
    </submittedName>
</protein>
<dbReference type="EC" id="3.3.2.9" evidence="3"/>
<organism evidence="3">
    <name type="scientific">plant metagenome</name>
    <dbReference type="NCBI Taxonomy" id="1297885"/>
    <lineage>
        <taxon>unclassified sequences</taxon>
        <taxon>metagenomes</taxon>
        <taxon>organismal metagenomes</taxon>
    </lineage>
</organism>
<dbReference type="EMBL" id="CAADID010000011">
    <property type="protein sequence ID" value="VFR63798.1"/>
    <property type="molecule type" value="Genomic_DNA"/>
</dbReference>
<accession>A0A484SMC4</accession>
<evidence type="ECO:0000313" key="2">
    <source>
        <dbReference type="EMBL" id="VFR51322.1"/>
    </source>
</evidence>
<reference evidence="3" key="1">
    <citation type="submission" date="2019-03" db="EMBL/GenBank/DDBJ databases">
        <authorList>
            <person name="Danneels B."/>
        </authorList>
    </citation>
    <scope>NUCLEOTIDE SEQUENCE</scope>
</reference>
<dbReference type="EMBL" id="CAADHY010000032">
    <property type="protein sequence ID" value="VFR33550.1"/>
    <property type="molecule type" value="Genomic_DNA"/>
</dbReference>
<dbReference type="EMBL" id="CAADIG010000033">
    <property type="protein sequence ID" value="VFR51322.1"/>
    <property type="molecule type" value="Genomic_DNA"/>
</dbReference>
<evidence type="ECO:0000313" key="1">
    <source>
        <dbReference type="EMBL" id="VFR33550.1"/>
    </source>
</evidence>
<dbReference type="InterPro" id="IPR029058">
    <property type="entry name" value="AB_hydrolase_fold"/>
</dbReference>
<dbReference type="AlphaFoldDB" id="A0A484SMC4"/>
<dbReference type="GO" id="GO:0033961">
    <property type="term" value="F:cis-stilbene-oxide hydrolase activity"/>
    <property type="evidence" value="ECO:0007669"/>
    <property type="project" value="UniProtKB-EC"/>
</dbReference>
<name>A0A484SMC4_9ZZZZ</name>
<keyword evidence="3" id="KW-0378">Hydrolase</keyword>
<dbReference type="SUPFAM" id="SSF53474">
    <property type="entry name" value="alpha/beta-Hydrolases"/>
    <property type="match status" value="1"/>
</dbReference>
<evidence type="ECO:0000313" key="3">
    <source>
        <dbReference type="EMBL" id="VFR63798.1"/>
    </source>
</evidence>
<dbReference type="Gene3D" id="3.40.50.1820">
    <property type="entry name" value="alpha/beta hydrolase"/>
    <property type="match status" value="1"/>
</dbReference>
<sequence>MRMHGWPDGVQTLVLHGAADTCNHPDSSRGKESSFIGLYQRQELEGVGNFPQREAPAAGAEAILAFRRKDWRGRCGQPGVIRAARAWSPKAARRG</sequence>